<dbReference type="EMBL" id="QGNW01000331">
    <property type="protein sequence ID" value="RVW76369.1"/>
    <property type="molecule type" value="Genomic_DNA"/>
</dbReference>
<dbReference type="InterPro" id="IPR043502">
    <property type="entry name" value="DNA/RNA_pol_sf"/>
</dbReference>
<name>A0A438GVZ4_VITVI</name>
<sequence length="318" mass="35791">MEEETKPIRQLQRRLNPHLQEVVRAEVLKLLQAGIIYPISDSPWVSPTQVVPKKSGIIVVQKEKREEIKGKKKGKSIEKDGYDVNVQRELQRIVIKEELMKKHMPPPFLQALRNCKRNEGKSFGAKTEQKQSKNRAKTGQKQGSARFRNFCEISQLLRNRHFAAKLVHSLRPLSAKIFTAAKPILAQECHFAAQECHFAAQEPSFGSCETHCEVVKADFAPKVHSAGVFRNCEGEFGTRVPLRSTVTFISQLRMHCEIAAKMAFCCEIGVLAAKLKLTLSLPLFVFVFEPHRPSLRSSSPISNVGQTSVIRNGANKRG</sequence>
<evidence type="ECO:0000256" key="1">
    <source>
        <dbReference type="SAM" id="MobiDB-lite"/>
    </source>
</evidence>
<accession>A0A438GVZ4</accession>
<proteinExistence type="predicted"/>
<dbReference type="AlphaFoldDB" id="A0A438GVZ4"/>
<dbReference type="Gene3D" id="3.10.10.10">
    <property type="entry name" value="HIV Type 1 Reverse Transcriptase, subunit A, domain 1"/>
    <property type="match status" value="1"/>
</dbReference>
<evidence type="ECO:0000313" key="2">
    <source>
        <dbReference type="EMBL" id="RVW76369.1"/>
    </source>
</evidence>
<protein>
    <submittedName>
        <fullName evidence="2">Uncharacterized protein</fullName>
    </submittedName>
</protein>
<dbReference type="SUPFAM" id="SSF56672">
    <property type="entry name" value="DNA/RNA polymerases"/>
    <property type="match status" value="1"/>
</dbReference>
<reference evidence="2 3" key="1">
    <citation type="journal article" date="2018" name="PLoS Genet.">
        <title>Population sequencing reveals clonal diversity and ancestral inbreeding in the grapevine cultivar Chardonnay.</title>
        <authorList>
            <person name="Roach M.J."/>
            <person name="Johnson D.L."/>
            <person name="Bohlmann J."/>
            <person name="van Vuuren H.J."/>
            <person name="Jones S.J."/>
            <person name="Pretorius I.S."/>
            <person name="Schmidt S.A."/>
            <person name="Borneman A.R."/>
        </authorList>
    </citation>
    <scope>NUCLEOTIDE SEQUENCE [LARGE SCALE GENOMIC DNA]</scope>
    <source>
        <strain evidence="3">cv. Chardonnay</strain>
        <tissue evidence="2">Leaf</tissue>
    </source>
</reference>
<gene>
    <name evidence="2" type="ORF">CK203_049849</name>
</gene>
<comment type="caution">
    <text evidence="2">The sequence shown here is derived from an EMBL/GenBank/DDBJ whole genome shotgun (WGS) entry which is preliminary data.</text>
</comment>
<dbReference type="Proteomes" id="UP000288805">
    <property type="component" value="Unassembled WGS sequence"/>
</dbReference>
<evidence type="ECO:0000313" key="3">
    <source>
        <dbReference type="Proteomes" id="UP000288805"/>
    </source>
</evidence>
<organism evidence="2 3">
    <name type="scientific">Vitis vinifera</name>
    <name type="common">Grape</name>
    <dbReference type="NCBI Taxonomy" id="29760"/>
    <lineage>
        <taxon>Eukaryota</taxon>
        <taxon>Viridiplantae</taxon>
        <taxon>Streptophyta</taxon>
        <taxon>Embryophyta</taxon>
        <taxon>Tracheophyta</taxon>
        <taxon>Spermatophyta</taxon>
        <taxon>Magnoliopsida</taxon>
        <taxon>eudicotyledons</taxon>
        <taxon>Gunneridae</taxon>
        <taxon>Pentapetalae</taxon>
        <taxon>rosids</taxon>
        <taxon>Vitales</taxon>
        <taxon>Vitaceae</taxon>
        <taxon>Viteae</taxon>
        <taxon>Vitis</taxon>
    </lineage>
</organism>
<feature type="region of interest" description="Disordered" evidence="1">
    <location>
        <begin position="121"/>
        <end position="143"/>
    </location>
</feature>